<comment type="function">
    <text evidence="1 9">Specifically methylates the guanine in position 966 of 16S rRNA in the assembled 30S particle.</text>
</comment>
<dbReference type="NCBIfam" id="TIGR00095">
    <property type="entry name" value="16S rRNA (guanine(966)-N(2))-methyltransferase RsmD"/>
    <property type="match status" value="1"/>
</dbReference>
<reference evidence="11" key="2">
    <citation type="submission" date="2023-01" db="EMBL/GenBank/DDBJ databases">
        <title>Draft genome sequence of Agaribacter marinus strain NBRC 110023.</title>
        <authorList>
            <person name="Sun Q."/>
            <person name="Mori K."/>
        </authorList>
    </citation>
    <scope>NUCLEOTIDE SEQUENCE</scope>
    <source>
        <strain evidence="11">NBRC 110023</strain>
    </source>
</reference>
<dbReference type="GO" id="GO:0003676">
    <property type="term" value="F:nucleic acid binding"/>
    <property type="evidence" value="ECO:0007669"/>
    <property type="project" value="InterPro"/>
</dbReference>
<dbReference type="RefSeq" id="WP_284218784.1">
    <property type="nucleotide sequence ID" value="NZ_BSOT01000009.1"/>
</dbReference>
<keyword evidence="12" id="KW-1185">Reference proteome</keyword>
<dbReference type="Pfam" id="PF03602">
    <property type="entry name" value="Cons_hypoth95"/>
    <property type="match status" value="1"/>
</dbReference>
<dbReference type="PANTHER" id="PTHR43542:SF1">
    <property type="entry name" value="METHYLTRANSFERASE"/>
    <property type="match status" value="1"/>
</dbReference>
<dbReference type="PIRSF" id="PIRSF004553">
    <property type="entry name" value="CHP00095"/>
    <property type="match status" value="1"/>
</dbReference>
<evidence type="ECO:0000256" key="3">
    <source>
        <dbReference type="ARBA" id="ARBA00012141"/>
    </source>
</evidence>
<dbReference type="PROSITE" id="PS00092">
    <property type="entry name" value="N6_MTASE"/>
    <property type="match status" value="1"/>
</dbReference>
<keyword evidence="7 9" id="KW-0949">S-adenosyl-L-methionine</keyword>
<sequence>MPSNTRRKKHSVPKTSAKKQGALGSVRIIAGKHRGRKLLVRDAEGLRPTTDRMKETLFNWLIGEVVGTKVLDLYAGSGSLGFESLSRGAAEVTFFELDKNNYHLIQENAKQLDAEQEVKIHHGDSFELLKKQNTQFELVFVDPPFNKNLLKSSLNALIEENSLTDGAKIYIEHEANLRLDLPNCFEIDKQKKTKSLHTALLVFHQ</sequence>
<evidence type="ECO:0000256" key="8">
    <source>
        <dbReference type="ARBA" id="ARBA00048326"/>
    </source>
</evidence>
<protein>
    <recommendedName>
        <fullName evidence="4 9">Ribosomal RNA small subunit methyltransferase D</fullName>
        <ecNumber evidence="3 9">2.1.1.171</ecNumber>
    </recommendedName>
</protein>
<evidence type="ECO:0000256" key="9">
    <source>
        <dbReference type="PIRNR" id="PIRNR004553"/>
    </source>
</evidence>
<evidence type="ECO:0000256" key="4">
    <source>
        <dbReference type="ARBA" id="ARBA00013682"/>
    </source>
</evidence>
<dbReference type="EC" id="2.1.1.171" evidence="3 9"/>
<gene>
    <name evidence="11" type="primary">rsmD</name>
    <name evidence="11" type="ORF">GCM10007852_32750</name>
</gene>
<dbReference type="Gene3D" id="3.40.50.150">
    <property type="entry name" value="Vaccinia Virus protein VP39"/>
    <property type="match status" value="1"/>
</dbReference>
<comment type="catalytic activity">
    <reaction evidence="8 9">
        <text>guanosine(966) in 16S rRNA + S-adenosyl-L-methionine = N(2)-methylguanosine(966) in 16S rRNA + S-adenosyl-L-homocysteine + H(+)</text>
        <dbReference type="Rhea" id="RHEA:23548"/>
        <dbReference type="Rhea" id="RHEA-COMP:10211"/>
        <dbReference type="Rhea" id="RHEA-COMP:10212"/>
        <dbReference type="ChEBI" id="CHEBI:15378"/>
        <dbReference type="ChEBI" id="CHEBI:57856"/>
        <dbReference type="ChEBI" id="CHEBI:59789"/>
        <dbReference type="ChEBI" id="CHEBI:74269"/>
        <dbReference type="ChEBI" id="CHEBI:74481"/>
        <dbReference type="EC" id="2.1.1.171"/>
    </reaction>
</comment>
<dbReference type="InterPro" id="IPR029063">
    <property type="entry name" value="SAM-dependent_MTases_sf"/>
</dbReference>
<feature type="region of interest" description="Disordered" evidence="10">
    <location>
        <begin position="1"/>
        <end position="20"/>
    </location>
</feature>
<evidence type="ECO:0000256" key="1">
    <source>
        <dbReference type="ARBA" id="ARBA00002649"/>
    </source>
</evidence>
<evidence type="ECO:0000256" key="7">
    <source>
        <dbReference type="ARBA" id="ARBA00022691"/>
    </source>
</evidence>
<evidence type="ECO:0000256" key="6">
    <source>
        <dbReference type="ARBA" id="ARBA00022679"/>
    </source>
</evidence>
<reference evidence="11" key="1">
    <citation type="journal article" date="2014" name="Int. J. Syst. Evol. Microbiol.">
        <title>Complete genome sequence of Corynebacterium casei LMG S-19264T (=DSM 44701T), isolated from a smear-ripened cheese.</title>
        <authorList>
            <consortium name="US DOE Joint Genome Institute (JGI-PGF)"/>
            <person name="Walter F."/>
            <person name="Albersmeier A."/>
            <person name="Kalinowski J."/>
            <person name="Ruckert C."/>
        </authorList>
    </citation>
    <scope>NUCLEOTIDE SEQUENCE</scope>
    <source>
        <strain evidence="11">NBRC 110023</strain>
    </source>
</reference>
<dbReference type="Proteomes" id="UP001156601">
    <property type="component" value="Unassembled WGS sequence"/>
</dbReference>
<dbReference type="EMBL" id="BSOT01000009">
    <property type="protein sequence ID" value="GLR72367.1"/>
    <property type="molecule type" value="Genomic_DNA"/>
</dbReference>
<comment type="similarity">
    <text evidence="2 9">Belongs to the methyltransferase superfamily. RsmD family.</text>
</comment>
<comment type="caution">
    <text evidence="11">The sequence shown here is derived from an EMBL/GenBank/DDBJ whole genome shotgun (WGS) entry which is preliminary data.</text>
</comment>
<proteinExistence type="inferred from homology"/>
<evidence type="ECO:0000256" key="10">
    <source>
        <dbReference type="SAM" id="MobiDB-lite"/>
    </source>
</evidence>
<feature type="compositionally biased region" description="Basic residues" evidence="10">
    <location>
        <begin position="1"/>
        <end position="12"/>
    </location>
</feature>
<keyword evidence="6 9" id="KW-0808">Transferase</keyword>
<evidence type="ECO:0000313" key="12">
    <source>
        <dbReference type="Proteomes" id="UP001156601"/>
    </source>
</evidence>
<accession>A0AA37T045</accession>
<evidence type="ECO:0000256" key="5">
    <source>
        <dbReference type="ARBA" id="ARBA00022603"/>
    </source>
</evidence>
<dbReference type="PANTHER" id="PTHR43542">
    <property type="entry name" value="METHYLTRANSFERASE"/>
    <property type="match status" value="1"/>
</dbReference>
<dbReference type="InterPro" id="IPR002052">
    <property type="entry name" value="DNA_methylase_N6_adenine_CS"/>
</dbReference>
<keyword evidence="9" id="KW-0698">rRNA processing</keyword>
<name>A0AA37T045_9ALTE</name>
<keyword evidence="5 9" id="KW-0489">Methyltransferase</keyword>
<dbReference type="SUPFAM" id="SSF53335">
    <property type="entry name" value="S-adenosyl-L-methionine-dependent methyltransferases"/>
    <property type="match status" value="1"/>
</dbReference>
<dbReference type="AlphaFoldDB" id="A0AA37T045"/>
<dbReference type="GO" id="GO:0052913">
    <property type="term" value="F:16S rRNA (guanine(966)-N(2))-methyltransferase activity"/>
    <property type="evidence" value="ECO:0007669"/>
    <property type="project" value="UniProtKB-EC"/>
</dbReference>
<dbReference type="CDD" id="cd02440">
    <property type="entry name" value="AdoMet_MTases"/>
    <property type="match status" value="1"/>
</dbReference>
<evidence type="ECO:0000256" key="2">
    <source>
        <dbReference type="ARBA" id="ARBA00005269"/>
    </source>
</evidence>
<evidence type="ECO:0000313" key="11">
    <source>
        <dbReference type="EMBL" id="GLR72367.1"/>
    </source>
</evidence>
<dbReference type="InterPro" id="IPR004398">
    <property type="entry name" value="RNA_MeTrfase_RsmD"/>
</dbReference>
<organism evidence="11 12">
    <name type="scientific">Agaribacter marinus</name>
    <dbReference type="NCBI Taxonomy" id="1431249"/>
    <lineage>
        <taxon>Bacteria</taxon>
        <taxon>Pseudomonadati</taxon>
        <taxon>Pseudomonadota</taxon>
        <taxon>Gammaproteobacteria</taxon>
        <taxon>Alteromonadales</taxon>
        <taxon>Alteromonadaceae</taxon>
        <taxon>Agaribacter</taxon>
    </lineage>
</organism>